<keyword evidence="3 7" id="KW-0133">Cell shape</keyword>
<dbReference type="Proteomes" id="UP000196531">
    <property type="component" value="Unassembled WGS sequence"/>
</dbReference>
<evidence type="ECO:0000256" key="2">
    <source>
        <dbReference type="ARBA" id="ARBA00013090"/>
    </source>
</evidence>
<evidence type="ECO:0000256" key="6">
    <source>
        <dbReference type="ARBA" id="ARBA00023316"/>
    </source>
</evidence>
<sequence length="259" mass="28977">MGQTKVKTIGIFDSGIGGFSILKEIHQIAPQLNVFYVADEQYAPYGEKKKSEIIERSKLIVDELLKQSVDLIVVACNTATAMAIDELRKCYSIPFVGVEPFVNALSKLEWQSDDKACVITTELMSTSARFQGLKDRYDSDKKLDYFVTKNLAALIEKFYADQDEQSLERSLVSEFSFLDTKSYTHIILGCTHYPLIGQQISKVTGLETLSPCSFVADRVFDLLKDDLVKNSSPKSSFQFSKTNGPFPLCFVSKGFAQLP</sequence>
<evidence type="ECO:0000256" key="7">
    <source>
        <dbReference type="HAMAP-Rule" id="MF_00258"/>
    </source>
</evidence>
<dbReference type="InterPro" id="IPR015942">
    <property type="entry name" value="Asp/Glu/hydantoin_racemase"/>
</dbReference>
<dbReference type="AlphaFoldDB" id="A0A1Y5F8U3"/>
<feature type="active site" description="Proton donor/acceptor" evidence="7">
    <location>
        <position position="190"/>
    </location>
</feature>
<evidence type="ECO:0000256" key="5">
    <source>
        <dbReference type="ARBA" id="ARBA00023235"/>
    </source>
</evidence>
<comment type="similarity">
    <text evidence="7">Belongs to the aspartate/glutamate racemases family.</text>
</comment>
<dbReference type="GO" id="GO:0071555">
    <property type="term" value="P:cell wall organization"/>
    <property type="evidence" value="ECO:0007669"/>
    <property type="project" value="UniProtKB-KW"/>
</dbReference>
<dbReference type="InterPro" id="IPR001920">
    <property type="entry name" value="Asp/Glu_race"/>
</dbReference>
<dbReference type="InterPro" id="IPR033134">
    <property type="entry name" value="Asp/Glu_racemase_AS_2"/>
</dbReference>
<organism evidence="8 9">
    <name type="scientific">Halobacteriovorax marinus</name>
    <dbReference type="NCBI Taxonomy" id="97084"/>
    <lineage>
        <taxon>Bacteria</taxon>
        <taxon>Pseudomonadati</taxon>
        <taxon>Bdellovibrionota</taxon>
        <taxon>Bacteriovoracia</taxon>
        <taxon>Bacteriovoracales</taxon>
        <taxon>Halobacteriovoraceae</taxon>
        <taxon>Halobacteriovorax</taxon>
    </lineage>
</organism>
<dbReference type="HAMAP" id="MF_00258">
    <property type="entry name" value="Glu_racemase"/>
    <property type="match status" value="1"/>
</dbReference>
<dbReference type="GO" id="GO:0009252">
    <property type="term" value="P:peptidoglycan biosynthetic process"/>
    <property type="evidence" value="ECO:0007669"/>
    <property type="project" value="UniProtKB-UniRule"/>
</dbReference>
<dbReference type="NCBIfam" id="TIGR00067">
    <property type="entry name" value="glut_race"/>
    <property type="match status" value="1"/>
</dbReference>
<dbReference type="Pfam" id="PF01177">
    <property type="entry name" value="Asp_Glu_race"/>
    <property type="match status" value="1"/>
</dbReference>
<dbReference type="PANTHER" id="PTHR21198:SF3">
    <property type="entry name" value="GLUTAMATE RACEMASE"/>
    <property type="match status" value="1"/>
</dbReference>
<dbReference type="Gene3D" id="3.40.50.1860">
    <property type="match status" value="2"/>
</dbReference>
<feature type="binding site" evidence="7">
    <location>
        <begin position="45"/>
        <end position="46"/>
    </location>
    <ligand>
        <name>substrate</name>
    </ligand>
</feature>
<comment type="pathway">
    <text evidence="7">Cell wall biogenesis; peptidoglycan biosynthesis.</text>
</comment>
<comment type="caution">
    <text evidence="8">The sequence shown here is derived from an EMBL/GenBank/DDBJ whole genome shotgun (WGS) entry which is preliminary data.</text>
</comment>
<dbReference type="InterPro" id="IPR018187">
    <property type="entry name" value="Asp/Glu_racemase_AS_1"/>
</dbReference>
<feature type="binding site" evidence="7">
    <location>
        <begin position="13"/>
        <end position="14"/>
    </location>
    <ligand>
        <name>substrate</name>
    </ligand>
</feature>
<dbReference type="PANTHER" id="PTHR21198">
    <property type="entry name" value="GLUTAMATE RACEMASE"/>
    <property type="match status" value="1"/>
</dbReference>
<evidence type="ECO:0000313" key="9">
    <source>
        <dbReference type="Proteomes" id="UP000196531"/>
    </source>
</evidence>
<dbReference type="SUPFAM" id="SSF53681">
    <property type="entry name" value="Aspartate/glutamate racemase"/>
    <property type="match status" value="2"/>
</dbReference>
<dbReference type="UniPathway" id="UPA00219"/>
<accession>A0A1Y5F8U3</accession>
<protein>
    <recommendedName>
        <fullName evidence="2 7">Glutamate racemase</fullName>
        <ecNumber evidence="2 7">5.1.1.3</ecNumber>
    </recommendedName>
</protein>
<evidence type="ECO:0000256" key="3">
    <source>
        <dbReference type="ARBA" id="ARBA00022960"/>
    </source>
</evidence>
<dbReference type="EMBL" id="MAAO01000012">
    <property type="protein sequence ID" value="OUR94063.1"/>
    <property type="molecule type" value="Genomic_DNA"/>
</dbReference>
<keyword evidence="6 7" id="KW-0961">Cell wall biogenesis/degradation</keyword>
<evidence type="ECO:0000256" key="4">
    <source>
        <dbReference type="ARBA" id="ARBA00022984"/>
    </source>
</evidence>
<feature type="active site" description="Proton donor/acceptor" evidence="7">
    <location>
        <position position="76"/>
    </location>
</feature>
<evidence type="ECO:0000256" key="1">
    <source>
        <dbReference type="ARBA" id="ARBA00001602"/>
    </source>
</evidence>
<evidence type="ECO:0000313" key="8">
    <source>
        <dbReference type="EMBL" id="OUR94063.1"/>
    </source>
</evidence>
<proteinExistence type="inferred from homology"/>
<comment type="function">
    <text evidence="7">Provides the (R)-glutamate required for cell wall biosynthesis.</text>
</comment>
<feature type="binding site" evidence="7">
    <location>
        <begin position="191"/>
        <end position="192"/>
    </location>
    <ligand>
        <name>substrate</name>
    </ligand>
</feature>
<gene>
    <name evidence="7" type="primary">murI</name>
    <name evidence="8" type="ORF">A9Q84_18290</name>
</gene>
<name>A0A1Y5F8U3_9BACT</name>
<keyword evidence="4 7" id="KW-0573">Peptidoglycan synthesis</keyword>
<dbReference type="PROSITE" id="PS00924">
    <property type="entry name" value="ASP_GLU_RACEMASE_2"/>
    <property type="match status" value="1"/>
</dbReference>
<reference evidence="9" key="1">
    <citation type="journal article" date="2017" name="Proc. Natl. Acad. Sci. U.S.A.">
        <title>Simulation of Deepwater Horizon oil plume reveals substrate specialization within a complex community of hydrocarbon-degraders.</title>
        <authorList>
            <person name="Hu P."/>
            <person name="Dubinsky E.A."/>
            <person name="Probst A.J."/>
            <person name="Wang J."/>
            <person name="Sieber C.M.K."/>
            <person name="Tom L.M."/>
            <person name="Gardinali P."/>
            <person name="Banfield J.F."/>
            <person name="Atlas R.M."/>
            <person name="Andersen G.L."/>
        </authorList>
    </citation>
    <scope>NUCLEOTIDE SEQUENCE [LARGE SCALE GENOMIC DNA]</scope>
</reference>
<comment type="catalytic activity">
    <reaction evidence="1 7">
        <text>L-glutamate = D-glutamate</text>
        <dbReference type="Rhea" id="RHEA:12813"/>
        <dbReference type="ChEBI" id="CHEBI:29985"/>
        <dbReference type="ChEBI" id="CHEBI:29986"/>
        <dbReference type="EC" id="5.1.1.3"/>
    </reaction>
</comment>
<keyword evidence="5 7" id="KW-0413">Isomerase</keyword>
<dbReference type="PROSITE" id="PS00923">
    <property type="entry name" value="ASP_GLU_RACEMASE_1"/>
    <property type="match status" value="1"/>
</dbReference>
<dbReference type="EC" id="5.1.1.3" evidence="2 7"/>
<dbReference type="InterPro" id="IPR004391">
    <property type="entry name" value="Glu_race"/>
</dbReference>
<feature type="binding site" evidence="7">
    <location>
        <begin position="77"/>
        <end position="78"/>
    </location>
    <ligand>
        <name>substrate</name>
    </ligand>
</feature>
<dbReference type="GO" id="GO:0008881">
    <property type="term" value="F:glutamate racemase activity"/>
    <property type="evidence" value="ECO:0007669"/>
    <property type="project" value="UniProtKB-UniRule"/>
</dbReference>
<dbReference type="GO" id="GO:0008360">
    <property type="term" value="P:regulation of cell shape"/>
    <property type="evidence" value="ECO:0007669"/>
    <property type="project" value="UniProtKB-KW"/>
</dbReference>